<accession>A0A0F5JZZ8</accession>
<dbReference type="InterPro" id="IPR000073">
    <property type="entry name" value="AB_hydrolase_1"/>
</dbReference>
<evidence type="ECO:0000259" key="2">
    <source>
        <dbReference type="Pfam" id="PF12697"/>
    </source>
</evidence>
<name>A0A0F5JZZ8_9BURK</name>
<dbReference type="AlphaFoldDB" id="A0A0F5JZZ8"/>
<dbReference type="Pfam" id="PF12697">
    <property type="entry name" value="Abhydrolase_6"/>
    <property type="match status" value="1"/>
</dbReference>
<comment type="caution">
    <text evidence="3">The sequence shown here is derived from an EMBL/GenBank/DDBJ whole genome shotgun (WGS) entry which is preliminary data.</text>
</comment>
<dbReference type="PRINTS" id="PR00412">
    <property type="entry name" value="EPOXHYDRLASE"/>
</dbReference>
<dbReference type="Proteomes" id="UP000033618">
    <property type="component" value="Unassembled WGS sequence"/>
</dbReference>
<dbReference type="InterPro" id="IPR000639">
    <property type="entry name" value="Epox_hydrolase-like"/>
</dbReference>
<keyword evidence="1 3" id="KW-0378">Hydrolase</keyword>
<dbReference type="PANTHER" id="PTHR43329">
    <property type="entry name" value="EPOXIDE HYDROLASE"/>
    <property type="match status" value="1"/>
</dbReference>
<dbReference type="PATRIC" id="fig|28092.6.peg.3104"/>
<keyword evidence="4" id="KW-1185">Reference proteome</keyword>
<dbReference type="STRING" id="28092.WM40_13190"/>
<dbReference type="Gene3D" id="3.40.50.1820">
    <property type="entry name" value="alpha/beta hydrolase"/>
    <property type="match status" value="1"/>
</dbReference>
<organism evidence="3 4">
    <name type="scientific">Robbsia andropogonis</name>
    <dbReference type="NCBI Taxonomy" id="28092"/>
    <lineage>
        <taxon>Bacteria</taxon>
        <taxon>Pseudomonadati</taxon>
        <taxon>Pseudomonadota</taxon>
        <taxon>Betaproteobacteria</taxon>
        <taxon>Burkholderiales</taxon>
        <taxon>Burkholderiaceae</taxon>
        <taxon>Robbsia</taxon>
    </lineage>
</organism>
<feature type="domain" description="AB hydrolase-1" evidence="2">
    <location>
        <begin position="38"/>
        <end position="288"/>
    </location>
</feature>
<proteinExistence type="predicted"/>
<protein>
    <submittedName>
        <fullName evidence="3">Hydrolase</fullName>
    </submittedName>
</protein>
<evidence type="ECO:0000313" key="4">
    <source>
        <dbReference type="Proteomes" id="UP000033618"/>
    </source>
</evidence>
<dbReference type="GO" id="GO:0016787">
    <property type="term" value="F:hydrolase activity"/>
    <property type="evidence" value="ECO:0007669"/>
    <property type="project" value="UniProtKB-KW"/>
</dbReference>
<evidence type="ECO:0000313" key="3">
    <source>
        <dbReference type="EMBL" id="KKB63184.1"/>
    </source>
</evidence>
<evidence type="ECO:0000256" key="1">
    <source>
        <dbReference type="ARBA" id="ARBA00022801"/>
    </source>
</evidence>
<dbReference type="InterPro" id="IPR029058">
    <property type="entry name" value="AB_hydrolase_fold"/>
</dbReference>
<reference evidence="3 4" key="1">
    <citation type="submission" date="2015-03" db="EMBL/GenBank/DDBJ databases">
        <title>Draft Genome Sequence of Burkholderia andropogonis type strain ICMP2807, isolated from Sorghum bicolor.</title>
        <authorList>
            <person name="Lopes-Santos L."/>
            <person name="Castro D.B."/>
            <person name="Ottoboni L.M."/>
            <person name="Park D."/>
            <person name="Weirc B.S."/>
            <person name="Destefano S.A."/>
        </authorList>
    </citation>
    <scope>NUCLEOTIDE SEQUENCE [LARGE SCALE GENOMIC DNA]</scope>
    <source>
        <strain evidence="3 4">ICMP2807</strain>
    </source>
</reference>
<gene>
    <name evidence="3" type="ORF">WM40_13190</name>
</gene>
<sequence>MPSLMLPDAPLGFTHQFGRVNDLRFHYVTGGLANGPALVLLAGFPESWFAWRHVMAHLVNRYRIVAIDLPGQGDSDKPLSGYDTQTVAQRLHDFVASLGLDRYYLAAHDVGAWVAFPYAMMFGDEIRALSLMDSGIPGVSLPEMLPSSSSKSWKTWHFSFHAVADLPESLLQGRERIYLEWFFREKTANPACYGDVEITEYERLLKAPGGLRAGLAFYRSLSESATQNKALAQTARLIMPVLGLSADQGSIPDMAATLRPYGDNVHSETIAACGHFQPEEQPEAVANALAHFFQ</sequence>
<dbReference type="RefSeq" id="WP_024903067.1">
    <property type="nucleotide sequence ID" value="NZ_CADFGU010000002.1"/>
</dbReference>
<dbReference type="EMBL" id="LAQU01000012">
    <property type="protein sequence ID" value="KKB63184.1"/>
    <property type="molecule type" value="Genomic_DNA"/>
</dbReference>
<dbReference type="SUPFAM" id="SSF53474">
    <property type="entry name" value="alpha/beta-Hydrolases"/>
    <property type="match status" value="1"/>
</dbReference>
<dbReference type="OrthoDB" id="9780765at2"/>